<dbReference type="Proteomes" id="UP001303473">
    <property type="component" value="Unassembled WGS sequence"/>
</dbReference>
<feature type="compositionally biased region" description="Basic and acidic residues" evidence="7">
    <location>
        <begin position="1109"/>
        <end position="1141"/>
    </location>
</feature>
<evidence type="ECO:0000259" key="8">
    <source>
        <dbReference type="PROSITE" id="PS50203"/>
    </source>
</evidence>
<feature type="region of interest" description="Disordered" evidence="7">
    <location>
        <begin position="47"/>
        <end position="67"/>
    </location>
</feature>
<accession>A0AAN6NL14</accession>
<keyword evidence="2 6" id="KW-0645">Protease</keyword>
<evidence type="ECO:0000313" key="9">
    <source>
        <dbReference type="EMBL" id="KAK3945968.1"/>
    </source>
</evidence>
<dbReference type="Pfam" id="PF00648">
    <property type="entry name" value="Peptidase_C2"/>
    <property type="match status" value="2"/>
</dbReference>
<dbReference type="PANTHER" id="PTHR10183:SF379">
    <property type="entry name" value="CALPAIN-5"/>
    <property type="match status" value="1"/>
</dbReference>
<dbReference type="SUPFAM" id="SSF54001">
    <property type="entry name" value="Cysteine proteinases"/>
    <property type="match status" value="1"/>
</dbReference>
<feature type="compositionally biased region" description="Low complexity" evidence="7">
    <location>
        <begin position="787"/>
        <end position="798"/>
    </location>
</feature>
<feature type="compositionally biased region" description="Polar residues" evidence="7">
    <location>
        <begin position="757"/>
        <end position="774"/>
    </location>
</feature>
<comment type="similarity">
    <text evidence="1">Belongs to the peptidase C2 family.</text>
</comment>
<feature type="domain" description="Calpain catalytic" evidence="8">
    <location>
        <begin position="196"/>
        <end position="487"/>
    </location>
</feature>
<gene>
    <name evidence="9" type="ORF">QBC46DRAFT_249033</name>
</gene>
<feature type="active site" evidence="5 6">
    <location>
        <position position="411"/>
    </location>
</feature>
<evidence type="ECO:0000313" key="10">
    <source>
        <dbReference type="Proteomes" id="UP001303473"/>
    </source>
</evidence>
<feature type="active site" evidence="5 6">
    <location>
        <position position="431"/>
    </location>
</feature>
<feature type="compositionally biased region" description="Basic and acidic residues" evidence="7">
    <location>
        <begin position="873"/>
        <end position="900"/>
    </location>
</feature>
<feature type="compositionally biased region" description="Basic residues" evidence="7">
    <location>
        <begin position="683"/>
        <end position="692"/>
    </location>
</feature>
<keyword evidence="10" id="KW-1185">Reference proteome</keyword>
<reference evidence="10" key="1">
    <citation type="journal article" date="2023" name="Mol. Phylogenet. Evol.">
        <title>Genome-scale phylogeny and comparative genomics of the fungal order Sordariales.</title>
        <authorList>
            <person name="Hensen N."/>
            <person name="Bonometti L."/>
            <person name="Westerberg I."/>
            <person name="Brannstrom I.O."/>
            <person name="Guillou S."/>
            <person name="Cros-Aarteil S."/>
            <person name="Calhoun S."/>
            <person name="Haridas S."/>
            <person name="Kuo A."/>
            <person name="Mondo S."/>
            <person name="Pangilinan J."/>
            <person name="Riley R."/>
            <person name="LaButti K."/>
            <person name="Andreopoulos B."/>
            <person name="Lipzen A."/>
            <person name="Chen C."/>
            <person name="Yan M."/>
            <person name="Daum C."/>
            <person name="Ng V."/>
            <person name="Clum A."/>
            <person name="Steindorff A."/>
            <person name="Ohm R.A."/>
            <person name="Martin F."/>
            <person name="Silar P."/>
            <person name="Natvig D.O."/>
            <person name="Lalanne C."/>
            <person name="Gautier V."/>
            <person name="Ament-Velasquez S.L."/>
            <person name="Kruys A."/>
            <person name="Hutchinson M.I."/>
            <person name="Powell A.J."/>
            <person name="Barry K."/>
            <person name="Miller A.N."/>
            <person name="Grigoriev I.V."/>
            <person name="Debuchy R."/>
            <person name="Gladieux P."/>
            <person name="Hiltunen Thoren M."/>
            <person name="Johannesson H."/>
        </authorList>
    </citation>
    <scope>NUCLEOTIDE SEQUENCE [LARGE SCALE GENOMIC DNA]</scope>
    <source>
        <strain evidence="10">CBS 340.73</strain>
    </source>
</reference>
<dbReference type="FunFam" id="3.90.70.10:FF:000072">
    <property type="entry name" value="Cysteine proteinase"/>
    <property type="match status" value="1"/>
</dbReference>
<dbReference type="EMBL" id="MU853753">
    <property type="protein sequence ID" value="KAK3945968.1"/>
    <property type="molecule type" value="Genomic_DNA"/>
</dbReference>
<name>A0AAN6NL14_9PEZI</name>
<dbReference type="AlphaFoldDB" id="A0AAN6NL14"/>
<evidence type="ECO:0000256" key="4">
    <source>
        <dbReference type="ARBA" id="ARBA00022807"/>
    </source>
</evidence>
<feature type="compositionally biased region" description="Low complexity" evidence="7">
    <location>
        <begin position="902"/>
        <end position="915"/>
    </location>
</feature>
<dbReference type="InterPro" id="IPR038765">
    <property type="entry name" value="Papain-like_cys_pep_sf"/>
</dbReference>
<feature type="active site" evidence="5 6">
    <location>
        <position position="225"/>
    </location>
</feature>
<dbReference type="GO" id="GO:0004198">
    <property type="term" value="F:calcium-dependent cysteine-type endopeptidase activity"/>
    <property type="evidence" value="ECO:0007669"/>
    <property type="project" value="InterPro"/>
</dbReference>
<keyword evidence="4 6" id="KW-0788">Thiol protease</keyword>
<keyword evidence="3 6" id="KW-0378">Hydrolase</keyword>
<comment type="caution">
    <text evidence="9">The sequence shown here is derived from an EMBL/GenBank/DDBJ whole genome shotgun (WGS) entry which is preliminary data.</text>
</comment>
<feature type="compositionally biased region" description="Basic and acidic residues" evidence="7">
    <location>
        <begin position="743"/>
        <end position="754"/>
    </location>
</feature>
<dbReference type="PANTHER" id="PTHR10183">
    <property type="entry name" value="CALPAIN"/>
    <property type="match status" value="1"/>
</dbReference>
<dbReference type="GO" id="GO:0006508">
    <property type="term" value="P:proteolysis"/>
    <property type="evidence" value="ECO:0007669"/>
    <property type="project" value="UniProtKB-KW"/>
</dbReference>
<evidence type="ECO:0000256" key="2">
    <source>
        <dbReference type="ARBA" id="ARBA00022670"/>
    </source>
</evidence>
<dbReference type="InterPro" id="IPR022684">
    <property type="entry name" value="Calpain_cysteine_protease"/>
</dbReference>
<feature type="region of interest" description="Disordered" evidence="7">
    <location>
        <begin position="683"/>
        <end position="840"/>
    </location>
</feature>
<protein>
    <submittedName>
        <fullName evidence="9">Calpain family cysteine protease</fullName>
    </submittedName>
</protein>
<feature type="compositionally biased region" description="Basic and acidic residues" evidence="7">
    <location>
        <begin position="992"/>
        <end position="1003"/>
    </location>
</feature>
<evidence type="ECO:0000256" key="6">
    <source>
        <dbReference type="PROSITE-ProRule" id="PRU00239"/>
    </source>
</evidence>
<dbReference type="InterPro" id="IPR001300">
    <property type="entry name" value="Peptidase_C2_calpain_cat"/>
</dbReference>
<evidence type="ECO:0000256" key="7">
    <source>
        <dbReference type="SAM" id="MobiDB-lite"/>
    </source>
</evidence>
<evidence type="ECO:0000256" key="1">
    <source>
        <dbReference type="ARBA" id="ARBA00007623"/>
    </source>
</evidence>
<organism evidence="9 10">
    <name type="scientific">Diplogelasinospora grovesii</name>
    <dbReference type="NCBI Taxonomy" id="303347"/>
    <lineage>
        <taxon>Eukaryota</taxon>
        <taxon>Fungi</taxon>
        <taxon>Dikarya</taxon>
        <taxon>Ascomycota</taxon>
        <taxon>Pezizomycotina</taxon>
        <taxon>Sordariomycetes</taxon>
        <taxon>Sordariomycetidae</taxon>
        <taxon>Sordariales</taxon>
        <taxon>Diplogelasinosporaceae</taxon>
        <taxon>Diplogelasinospora</taxon>
    </lineage>
</organism>
<dbReference type="CDD" id="cd00044">
    <property type="entry name" value="CysPc"/>
    <property type="match status" value="1"/>
</dbReference>
<feature type="compositionally biased region" description="Basic and acidic residues" evidence="7">
    <location>
        <begin position="693"/>
        <end position="727"/>
    </location>
</feature>
<feature type="compositionally biased region" description="Basic residues" evidence="7">
    <location>
        <begin position="147"/>
        <end position="157"/>
    </location>
</feature>
<feature type="region of interest" description="Disordered" evidence="7">
    <location>
        <begin position="1077"/>
        <end position="1150"/>
    </location>
</feature>
<feature type="compositionally biased region" description="Basic and acidic residues" evidence="7">
    <location>
        <begin position="1018"/>
        <end position="1030"/>
    </location>
</feature>
<dbReference type="PRINTS" id="PR00704">
    <property type="entry name" value="CALPAIN"/>
</dbReference>
<evidence type="ECO:0000256" key="3">
    <source>
        <dbReference type="ARBA" id="ARBA00022801"/>
    </source>
</evidence>
<feature type="region of interest" description="Disordered" evidence="7">
    <location>
        <begin position="1"/>
        <end position="20"/>
    </location>
</feature>
<feature type="region of interest" description="Disordered" evidence="7">
    <location>
        <begin position="867"/>
        <end position="1042"/>
    </location>
</feature>
<sequence>MAEMPVVIPHHHASKQKAPQQKLDGFWHKFTTTAPGKATRVLPQNEYADRAAKRSSNSTKGGVGGGQTAQASYEEAAVLCKAKVDKIIAECRRVNQKYRDVHFDLEFDLKSNRRYCLESLCNRRDEISIAYSSGSGSDGPGPGPPRPRPRSHHRRERIRIDSQMARDWAGEGNGPDAPSSPQGRAPGSMFCPRAVKRVTEIFDDPTFYIDGPTANDVRQGRDGDCWLMAALCNISNKKGLIEKICVRHDKNVGVYGFVFHRDGEWFSEIIDDKLYLTKPDYDERAATSERILWEDRDRPDSEEIYRKTFQSNSGALYFAQCENPNETWLPLLEKAYAKAHGDYAALEGGNTGEGIEDLTGGVTSPLLTTDILDTEYFWKEELLKVNQQFLFGCSTGLWGGFGERKGIMEQHAYSVMKAVEKDGERLLLLKNPWGKGEWTGPWSDGSKEWTAEWMKKLDHKFGDDGAFWISYKDLLRKYQAFDRTRLFGPDWKVTSIWTTLSVPWTHKYHDTKFSFTLARPGPVVLVLSQLDDRYFRGLEGQYKFGLSFRVHKAGEDEYIVRTQSTYRMTRSVNVELNLEEAGEYTVLVKIDARRDWTIMPVEEVVRENALVNREKLMRVGLSYDLAHSKAVKIVETAEEKAARKAHEKRKLEKEKKKLRKAIMEDKQTDYYWKCKEEEKRWKKAQRQKKRQKAKEQQKRLKAEAKAKAREEKKATEKEKQRQIEASKVDAGIQAPEPMQPEVHQGEARGKDIKDAASPTTDAGENTPTSTSASGQDAAGKEIAGNSADTAAPTTPAKEPTSDKLGVTEQLRKEETSKHTSTGKDGSRQKQTDAAGHTLETDMAYHRKRALELISNFKADVDSLFADIVSQEPEPEHRPPAFDSHEQRGRNPYEHSDDRHMHPPASRSRSGLRSRTPTPPPPPQPHIRFDGSRHRPPPPGYRSGPPSTHGFRGAGRPGSFRGPQQSGSEGGDESDFDTTDRDDLRSITSVSDVTDRELEMRVQENRPGGGSNMLPPPRPRNDYRRDRGGRSDDDEDDRMLERDPWNAVAVVGLRVYYKLHEEAGKDNSEIVKLKVVRPNPWVLSEEDEDDKKEKKTHKLKDGEKEEDTEKGEGEETDEAKVLDVDDSAKDATLDENDKKEVIEASEASSQV</sequence>
<evidence type="ECO:0000256" key="5">
    <source>
        <dbReference type="PIRSR" id="PIRSR622684-1"/>
    </source>
</evidence>
<feature type="region of interest" description="Disordered" evidence="7">
    <location>
        <begin position="131"/>
        <end position="189"/>
    </location>
</feature>
<proteinExistence type="inferred from homology"/>
<dbReference type="SMART" id="SM00230">
    <property type="entry name" value="CysPc"/>
    <property type="match status" value="1"/>
</dbReference>
<dbReference type="PROSITE" id="PS50203">
    <property type="entry name" value="CALPAIN_CAT"/>
    <property type="match status" value="1"/>
</dbReference>
<dbReference type="Gene3D" id="3.90.70.10">
    <property type="entry name" value="Cysteine proteinases"/>
    <property type="match status" value="1"/>
</dbReference>